<evidence type="ECO:0000313" key="2">
    <source>
        <dbReference type="Proteomes" id="UP000000607"/>
    </source>
</evidence>
<dbReference type="EMBL" id="AE016827">
    <property type="protein sequence ID" value="AAU37615.1"/>
    <property type="molecule type" value="Genomic_DNA"/>
</dbReference>
<dbReference type="KEGG" id="msu:MS1008"/>
<dbReference type="STRING" id="221988.MS1008"/>
<reference evidence="1 2" key="1">
    <citation type="journal article" date="2004" name="Nat. Biotechnol.">
        <title>The genome sequence of the capnophilic rumen bacterium Mannheimia succiniciproducens.</title>
        <authorList>
            <person name="Hong S.H."/>
            <person name="Kim J.S."/>
            <person name="Lee S.Y."/>
            <person name="In Y.H."/>
            <person name="Choi S.S."/>
            <person name="Rih J.-K."/>
            <person name="Kim C.H."/>
            <person name="Jeong H."/>
            <person name="Hur C.G."/>
            <person name="Kim J.J."/>
        </authorList>
    </citation>
    <scope>NUCLEOTIDE SEQUENCE [LARGE SCALE GENOMIC DNA]</scope>
    <source>
        <strain evidence="2">KCTC 0769BP / MBEL55E</strain>
    </source>
</reference>
<sequence>MSILLCMLVCLLEFMKFIGDFCNILCNDDIFLQAYSSL</sequence>
<evidence type="ECO:0000313" key="1">
    <source>
        <dbReference type="EMBL" id="AAU37615.1"/>
    </source>
</evidence>
<name>Q65TU5_MANSM</name>
<accession>Q65TU5</accession>
<gene>
    <name evidence="1" type="ordered locus">MS1008</name>
</gene>
<dbReference type="AlphaFoldDB" id="Q65TU5"/>
<keyword evidence="2" id="KW-1185">Reference proteome</keyword>
<organism evidence="1 2">
    <name type="scientific">Mannheimia succiniciproducens (strain KCTC 0769BP / MBEL55E)</name>
    <dbReference type="NCBI Taxonomy" id="221988"/>
    <lineage>
        <taxon>Bacteria</taxon>
        <taxon>Pseudomonadati</taxon>
        <taxon>Pseudomonadota</taxon>
        <taxon>Gammaproteobacteria</taxon>
        <taxon>Pasteurellales</taxon>
        <taxon>Pasteurellaceae</taxon>
        <taxon>Basfia</taxon>
    </lineage>
</organism>
<dbReference type="HOGENOM" id="CLU_3329785_0_0_6"/>
<dbReference type="Proteomes" id="UP000000607">
    <property type="component" value="Chromosome"/>
</dbReference>
<proteinExistence type="predicted"/>
<protein>
    <submittedName>
        <fullName evidence="1">Uncharacterized protein</fullName>
    </submittedName>
</protein>